<dbReference type="AlphaFoldDB" id="A0A0E9QUW8"/>
<organism evidence="1">
    <name type="scientific">Anguilla anguilla</name>
    <name type="common">European freshwater eel</name>
    <name type="synonym">Muraena anguilla</name>
    <dbReference type="NCBI Taxonomy" id="7936"/>
    <lineage>
        <taxon>Eukaryota</taxon>
        <taxon>Metazoa</taxon>
        <taxon>Chordata</taxon>
        <taxon>Craniata</taxon>
        <taxon>Vertebrata</taxon>
        <taxon>Euteleostomi</taxon>
        <taxon>Actinopterygii</taxon>
        <taxon>Neopterygii</taxon>
        <taxon>Teleostei</taxon>
        <taxon>Anguilliformes</taxon>
        <taxon>Anguillidae</taxon>
        <taxon>Anguilla</taxon>
    </lineage>
</organism>
<name>A0A0E9QUW8_ANGAN</name>
<sequence length="56" mass="6136">MSLDCRASDRSLSSSSASIISPRFLTKAIELNFAASPSYIHLSLEFRFTSLLAAVR</sequence>
<protein>
    <submittedName>
        <fullName evidence="1">Uncharacterized protein</fullName>
    </submittedName>
</protein>
<proteinExistence type="predicted"/>
<reference evidence="1" key="2">
    <citation type="journal article" date="2015" name="Fish Shellfish Immunol.">
        <title>Early steps in the European eel (Anguilla anguilla)-Vibrio vulnificus interaction in the gills: Role of the RtxA13 toxin.</title>
        <authorList>
            <person name="Callol A."/>
            <person name="Pajuelo D."/>
            <person name="Ebbesson L."/>
            <person name="Teles M."/>
            <person name="MacKenzie S."/>
            <person name="Amaro C."/>
        </authorList>
    </citation>
    <scope>NUCLEOTIDE SEQUENCE</scope>
</reference>
<accession>A0A0E9QUW8</accession>
<dbReference type="EMBL" id="GBXM01087846">
    <property type="protein sequence ID" value="JAH20731.1"/>
    <property type="molecule type" value="Transcribed_RNA"/>
</dbReference>
<reference evidence="1" key="1">
    <citation type="submission" date="2014-11" db="EMBL/GenBank/DDBJ databases">
        <authorList>
            <person name="Amaro Gonzalez C."/>
        </authorList>
    </citation>
    <scope>NUCLEOTIDE SEQUENCE</scope>
</reference>
<evidence type="ECO:0000313" key="1">
    <source>
        <dbReference type="EMBL" id="JAH20731.1"/>
    </source>
</evidence>